<dbReference type="AlphaFoldDB" id="W7YJ30"/>
<sequence>MDRILKNSLAGAALAFAGLNLYAIYMLKKGTTTIDEVNKTIVEVRGAVRGLSGEAEYLIHQAGGITEEVKGKINTVDPLLESAHDVGEVISSVTNSVREAAARIKEKQTSTVYSSTPNLHIRTK</sequence>
<gene>
    <name evidence="1" type="ORF">JCM16418_2563</name>
</gene>
<protein>
    <recommendedName>
        <fullName evidence="3">General stress protein</fullName>
    </recommendedName>
</protein>
<dbReference type="Pfam" id="PF06103">
    <property type="entry name" value="DUF948"/>
    <property type="match status" value="1"/>
</dbReference>
<evidence type="ECO:0008006" key="3">
    <source>
        <dbReference type="Google" id="ProtNLM"/>
    </source>
</evidence>
<reference evidence="1 2" key="1">
    <citation type="journal article" date="2014" name="Genome Announc.">
        <title>Draft Genome Sequence of Paenibacillus pini JCM 16418T, Isolated from the Rhizosphere of Pine Tree.</title>
        <authorList>
            <person name="Yuki M."/>
            <person name="Oshima K."/>
            <person name="Suda W."/>
            <person name="Oshida Y."/>
            <person name="Kitamura K."/>
            <person name="Iida Y."/>
            <person name="Hattori M."/>
            <person name="Ohkuma M."/>
        </authorList>
    </citation>
    <scope>NUCLEOTIDE SEQUENCE [LARGE SCALE GENOMIC DNA]</scope>
    <source>
        <strain evidence="1 2">JCM 16418</strain>
    </source>
</reference>
<keyword evidence="2" id="KW-1185">Reference proteome</keyword>
<comment type="caution">
    <text evidence="1">The sequence shown here is derived from an EMBL/GenBank/DDBJ whole genome shotgun (WGS) entry which is preliminary data.</text>
</comment>
<dbReference type="STRING" id="1236976.JCM16418_2563"/>
<dbReference type="InterPro" id="IPR009293">
    <property type="entry name" value="UPF0478"/>
</dbReference>
<dbReference type="RefSeq" id="WP_036648976.1">
    <property type="nucleotide sequence ID" value="NZ_BAVZ01000007.1"/>
</dbReference>
<organism evidence="1 2">
    <name type="scientific">Paenibacillus pini JCM 16418</name>
    <dbReference type="NCBI Taxonomy" id="1236976"/>
    <lineage>
        <taxon>Bacteria</taxon>
        <taxon>Bacillati</taxon>
        <taxon>Bacillota</taxon>
        <taxon>Bacilli</taxon>
        <taxon>Bacillales</taxon>
        <taxon>Paenibacillaceae</taxon>
        <taxon>Paenibacillus</taxon>
    </lineage>
</organism>
<dbReference type="PANTHER" id="PTHR40070:SF1">
    <property type="entry name" value="UPF0478 PROTEIN YTXG"/>
    <property type="match status" value="1"/>
</dbReference>
<dbReference type="Proteomes" id="UP000019364">
    <property type="component" value="Unassembled WGS sequence"/>
</dbReference>
<dbReference type="OrthoDB" id="2661960at2"/>
<name>W7YJ30_9BACL</name>
<dbReference type="EMBL" id="BAVZ01000007">
    <property type="protein sequence ID" value="GAF08482.1"/>
    <property type="molecule type" value="Genomic_DNA"/>
</dbReference>
<evidence type="ECO:0000313" key="2">
    <source>
        <dbReference type="Proteomes" id="UP000019364"/>
    </source>
</evidence>
<proteinExistence type="predicted"/>
<dbReference type="eggNOG" id="COG4768">
    <property type="taxonomic scope" value="Bacteria"/>
</dbReference>
<evidence type="ECO:0000313" key="1">
    <source>
        <dbReference type="EMBL" id="GAF08482.1"/>
    </source>
</evidence>
<accession>W7YJ30</accession>
<dbReference type="PANTHER" id="PTHR40070">
    <property type="entry name" value="UPF0478 PROTEIN YTXG"/>
    <property type="match status" value="1"/>
</dbReference>